<comment type="caution">
    <text evidence="3">The sequence shown here is derived from an EMBL/GenBank/DDBJ whole genome shotgun (WGS) entry which is preliminary data.</text>
</comment>
<dbReference type="InterPro" id="IPR026219">
    <property type="entry name" value="Jagged/Serrate"/>
</dbReference>
<keyword evidence="1" id="KW-1133">Transmembrane helix</keyword>
<keyword evidence="4" id="KW-1185">Reference proteome</keyword>
<feature type="transmembrane region" description="Helical" evidence="1">
    <location>
        <begin position="77"/>
        <end position="93"/>
    </location>
</feature>
<organism evidence="3 4">
    <name type="scientific">Caerostris extrusa</name>
    <name type="common">Bark spider</name>
    <name type="synonym">Caerostris bankana</name>
    <dbReference type="NCBI Taxonomy" id="172846"/>
    <lineage>
        <taxon>Eukaryota</taxon>
        <taxon>Metazoa</taxon>
        <taxon>Ecdysozoa</taxon>
        <taxon>Arthropoda</taxon>
        <taxon>Chelicerata</taxon>
        <taxon>Arachnida</taxon>
        <taxon>Araneae</taxon>
        <taxon>Araneomorphae</taxon>
        <taxon>Entelegynae</taxon>
        <taxon>Araneoidea</taxon>
        <taxon>Araneidae</taxon>
        <taxon>Caerostris</taxon>
    </lineage>
</organism>
<keyword evidence="1" id="KW-0812">Transmembrane</keyword>
<feature type="transmembrane region" description="Helical" evidence="1">
    <location>
        <begin position="53"/>
        <end position="70"/>
    </location>
</feature>
<dbReference type="PRINTS" id="PR02059">
    <property type="entry name" value="JAGGEDFAMILY"/>
</dbReference>
<keyword evidence="1" id="KW-0472">Membrane</keyword>
<proteinExistence type="predicted"/>
<feature type="transmembrane region" description="Helical" evidence="1">
    <location>
        <begin position="275"/>
        <end position="297"/>
    </location>
</feature>
<sequence length="393" mass="44391">MNVLRLLVLMEVPVLMRLELIDACAQITLQDSIATFLCYLQIAVIIVYGKDKFIQRIVFGMTIAMFAFVIREEYNALRCGVVLVFVIWIQILQEDYAPLVKPVLLHLLTLASPLLANPMESVFLSDNSSEALSQELVPDEECVPNNAVLSNNCAKITLFFDKSKMNYGILVEEICSQVRKLPLTHMLLNNRSKDMVIVLCGVKANEEDSIEVTISTTGKPTIETFHTVSNITKKIADLISRKHHNTTILTGVIEVKVETSMVNADYKDKKNYVPLLVLLLSLLILLIVAGGVFWYYWHHRRKKTNRENNLCRYHNPLQSVPPRDQQCSFVPSGSSEMIDFDPDKADIPTKIYKSKLPEACVNSTISSEKDCEKNNTFRKLSNHIKDKATGAVI</sequence>
<dbReference type="AlphaFoldDB" id="A0AAV4NUG8"/>
<dbReference type="Pfam" id="PF23575">
    <property type="entry name" value="JAG1"/>
    <property type="match status" value="1"/>
</dbReference>
<feature type="domain" description="Protein jagged-1/2 predicted ferredoxin-like" evidence="2">
    <location>
        <begin position="142"/>
        <end position="258"/>
    </location>
</feature>
<dbReference type="GO" id="GO:0005112">
    <property type="term" value="F:Notch binding"/>
    <property type="evidence" value="ECO:0007669"/>
    <property type="project" value="InterPro"/>
</dbReference>
<dbReference type="EMBL" id="BPLR01021231">
    <property type="protein sequence ID" value="GIX87378.1"/>
    <property type="molecule type" value="Genomic_DNA"/>
</dbReference>
<gene>
    <name evidence="3" type="primary">JAG1</name>
    <name evidence="3" type="ORF">CEXT_726101</name>
</gene>
<evidence type="ECO:0000256" key="1">
    <source>
        <dbReference type="SAM" id="Phobius"/>
    </source>
</evidence>
<name>A0AAV4NUG8_CAEEX</name>
<dbReference type="GO" id="GO:0007219">
    <property type="term" value="P:Notch signaling pathway"/>
    <property type="evidence" value="ECO:0007669"/>
    <property type="project" value="InterPro"/>
</dbReference>
<accession>A0AAV4NUG8</accession>
<reference evidence="3 4" key="1">
    <citation type="submission" date="2021-06" db="EMBL/GenBank/DDBJ databases">
        <title>Caerostris extrusa draft genome.</title>
        <authorList>
            <person name="Kono N."/>
            <person name="Arakawa K."/>
        </authorList>
    </citation>
    <scope>NUCLEOTIDE SEQUENCE [LARGE SCALE GENOMIC DNA]</scope>
</reference>
<feature type="transmembrane region" description="Helical" evidence="1">
    <location>
        <begin position="20"/>
        <end position="47"/>
    </location>
</feature>
<dbReference type="Proteomes" id="UP001054945">
    <property type="component" value="Unassembled WGS sequence"/>
</dbReference>
<evidence type="ECO:0000259" key="2">
    <source>
        <dbReference type="Pfam" id="PF23575"/>
    </source>
</evidence>
<evidence type="ECO:0000313" key="4">
    <source>
        <dbReference type="Proteomes" id="UP001054945"/>
    </source>
</evidence>
<protein>
    <submittedName>
        <fullName evidence="3">Protein jagged-1</fullName>
    </submittedName>
</protein>
<evidence type="ECO:0000313" key="3">
    <source>
        <dbReference type="EMBL" id="GIX87378.1"/>
    </source>
</evidence>
<dbReference type="InterPro" id="IPR056986">
    <property type="entry name" value="JAG1_1/2_dom"/>
</dbReference>